<dbReference type="Pfam" id="PF14154">
    <property type="entry name" value="DUF4306"/>
    <property type="match status" value="1"/>
</dbReference>
<protein>
    <recommendedName>
        <fullName evidence="4">DUF4306 domain-containing protein</fullName>
    </recommendedName>
</protein>
<organism evidence="2 3">
    <name type="scientific">Metabacillus niabensis</name>
    <dbReference type="NCBI Taxonomy" id="324854"/>
    <lineage>
        <taxon>Bacteria</taxon>
        <taxon>Bacillati</taxon>
        <taxon>Bacillota</taxon>
        <taxon>Bacilli</taxon>
        <taxon>Bacillales</taxon>
        <taxon>Bacillaceae</taxon>
        <taxon>Metabacillus</taxon>
    </lineage>
</organism>
<keyword evidence="1" id="KW-1133">Transmembrane helix</keyword>
<dbReference type="Proteomes" id="UP001232245">
    <property type="component" value="Unassembled WGS sequence"/>
</dbReference>
<dbReference type="InterPro" id="IPR025440">
    <property type="entry name" value="DUF4306"/>
</dbReference>
<name>A0ABT9Z3P1_9BACI</name>
<proteinExistence type="predicted"/>
<evidence type="ECO:0000313" key="2">
    <source>
        <dbReference type="EMBL" id="MDQ0226579.1"/>
    </source>
</evidence>
<keyword evidence="3" id="KW-1185">Reference proteome</keyword>
<sequence length="175" mass="19740">MQIESRDLSVLLSKWTQLGTAFLLFLISTAAAWYEGSQILDNPWEWKYSAIFSRMMNGSVEQANDILPIDHVVYAAKFLPLFPLMMFFSGMYIIVLLSSILFRRNGMFTVLLTSLGLLLLCGSSVIANSPTVGLKSFHYCFLLLGLAMLSYVAATKFIKPHFTKFNENMLNGDEK</sequence>
<gene>
    <name evidence="2" type="ORF">J2S02_002924</name>
</gene>
<accession>A0ABT9Z3P1</accession>
<reference evidence="2 3" key="1">
    <citation type="submission" date="2023-07" db="EMBL/GenBank/DDBJ databases">
        <title>Genomic Encyclopedia of Type Strains, Phase IV (KMG-IV): sequencing the most valuable type-strain genomes for metagenomic binning, comparative biology and taxonomic classification.</title>
        <authorList>
            <person name="Goeker M."/>
        </authorList>
    </citation>
    <scope>NUCLEOTIDE SEQUENCE [LARGE SCALE GENOMIC DNA]</scope>
    <source>
        <strain evidence="2 3">DSM 17723</strain>
    </source>
</reference>
<evidence type="ECO:0000256" key="1">
    <source>
        <dbReference type="SAM" id="Phobius"/>
    </source>
</evidence>
<comment type="caution">
    <text evidence="2">The sequence shown here is derived from an EMBL/GenBank/DDBJ whole genome shotgun (WGS) entry which is preliminary data.</text>
</comment>
<feature type="transmembrane region" description="Helical" evidence="1">
    <location>
        <begin position="12"/>
        <end position="34"/>
    </location>
</feature>
<keyword evidence="1" id="KW-0812">Transmembrane</keyword>
<dbReference type="EMBL" id="JAUSTZ010000005">
    <property type="protein sequence ID" value="MDQ0226579.1"/>
    <property type="molecule type" value="Genomic_DNA"/>
</dbReference>
<evidence type="ECO:0000313" key="3">
    <source>
        <dbReference type="Proteomes" id="UP001232245"/>
    </source>
</evidence>
<feature type="transmembrane region" description="Helical" evidence="1">
    <location>
        <begin position="109"/>
        <end position="130"/>
    </location>
</feature>
<feature type="transmembrane region" description="Helical" evidence="1">
    <location>
        <begin position="81"/>
        <end position="102"/>
    </location>
</feature>
<dbReference type="RefSeq" id="WP_174881384.1">
    <property type="nucleotide sequence ID" value="NZ_CADEPK010000353.1"/>
</dbReference>
<feature type="transmembrane region" description="Helical" evidence="1">
    <location>
        <begin position="136"/>
        <end position="154"/>
    </location>
</feature>
<evidence type="ECO:0008006" key="4">
    <source>
        <dbReference type="Google" id="ProtNLM"/>
    </source>
</evidence>
<keyword evidence="1" id="KW-0472">Membrane</keyword>